<dbReference type="Proteomes" id="UP000240317">
    <property type="component" value="Unassembled WGS sequence"/>
</dbReference>
<dbReference type="SUPFAM" id="SSF55073">
    <property type="entry name" value="Nucleotide cyclase"/>
    <property type="match status" value="1"/>
</dbReference>
<sequence length="588" mass="64133">MTDLPPELSHYEAYLPQRRTPERVDALLDLAGGTLPVEDATSLLDHARTLALELADEARAAHTELRLALLQGGEAALGHARSAQARFERLNDTPLETQCALRQAELLTPLPVQALTASLVAATLAQEAGDDELRAQAQRRAGELYSRLGDDRAAISAYEQGLILTDDQKPQARDLPVLLALGSLHMRANQPDEAFRAYRMAGHLAHLEGTPEHADALGGLGVSHGFQGDHARALQFLDRAARLSSLLGDHRRHTRYLNLMASAHARRDEHAQATEVFGQSMSAAGTSGQPDILVITLLNVAEYLLNQGRHDEAATLLDQALTLSQRARLAGAERRAQRLLVTLALARGDAARALAHEQAWSALELEAQADRHGRQQQVHEATAQAELQLALRRERREVRASLAAALGEASARVDELHRQVEGWKGSSLYDLQSGARSRLYGTEQLTQNFKRSLRSKTHLSVAVVGIEVATASVGGAGQLLAETVLQTVRQLLEQSVRETDLVARFDEWKFMVIFPETPTSGARIALQRLIEAAAAHDWKAQGLDSPPTLFIGLAGRGFLQGAQLLLDVADEEHYRARRQGPNQLCTAE</sequence>
<dbReference type="InterPro" id="IPR019734">
    <property type="entry name" value="TPR_rpt"/>
</dbReference>
<feature type="domain" description="GGDEF" evidence="2">
    <location>
        <begin position="457"/>
        <end position="588"/>
    </location>
</feature>
<dbReference type="InterPro" id="IPR043128">
    <property type="entry name" value="Rev_trsase/Diguanyl_cyclase"/>
</dbReference>
<evidence type="ECO:0000256" key="1">
    <source>
        <dbReference type="PROSITE-ProRule" id="PRU00339"/>
    </source>
</evidence>
<dbReference type="Pfam" id="PF00990">
    <property type="entry name" value="GGDEF"/>
    <property type="match status" value="1"/>
</dbReference>
<dbReference type="SMART" id="SM00028">
    <property type="entry name" value="TPR"/>
    <property type="match status" value="5"/>
</dbReference>
<feature type="repeat" description="TPR" evidence="1">
    <location>
        <begin position="135"/>
        <end position="168"/>
    </location>
</feature>
<proteinExistence type="predicted"/>
<keyword evidence="1" id="KW-0802">TPR repeat</keyword>
<gene>
    <name evidence="3" type="ORF">C8263_14415</name>
</gene>
<name>A0A2T3W5F3_9DEIO</name>
<evidence type="ECO:0000313" key="3">
    <source>
        <dbReference type="EMBL" id="PTA67107.1"/>
    </source>
</evidence>
<dbReference type="InterPro" id="IPR011990">
    <property type="entry name" value="TPR-like_helical_dom_sf"/>
</dbReference>
<dbReference type="SMART" id="SM00267">
    <property type="entry name" value="GGDEF"/>
    <property type="match status" value="1"/>
</dbReference>
<dbReference type="RefSeq" id="WP_107138845.1">
    <property type="nucleotide sequence ID" value="NZ_PYSV01000015.1"/>
</dbReference>
<dbReference type="InterPro" id="IPR000160">
    <property type="entry name" value="GGDEF_dom"/>
</dbReference>
<dbReference type="OrthoDB" id="71417at2"/>
<evidence type="ECO:0000313" key="4">
    <source>
        <dbReference type="Proteomes" id="UP000240317"/>
    </source>
</evidence>
<evidence type="ECO:0000259" key="2">
    <source>
        <dbReference type="PROSITE" id="PS50887"/>
    </source>
</evidence>
<dbReference type="SUPFAM" id="SSF48452">
    <property type="entry name" value="TPR-like"/>
    <property type="match status" value="2"/>
</dbReference>
<comment type="caution">
    <text evidence="3">The sequence shown here is derived from an EMBL/GenBank/DDBJ whole genome shotgun (WGS) entry which is preliminary data.</text>
</comment>
<dbReference type="PROSITE" id="PS50005">
    <property type="entry name" value="TPR"/>
    <property type="match status" value="1"/>
</dbReference>
<dbReference type="Gene3D" id="1.25.40.10">
    <property type="entry name" value="Tetratricopeptide repeat domain"/>
    <property type="match status" value="2"/>
</dbReference>
<dbReference type="AlphaFoldDB" id="A0A2T3W5F3"/>
<dbReference type="EMBL" id="PYSV01000015">
    <property type="protein sequence ID" value="PTA67107.1"/>
    <property type="molecule type" value="Genomic_DNA"/>
</dbReference>
<dbReference type="InterPro" id="IPR029787">
    <property type="entry name" value="Nucleotide_cyclase"/>
</dbReference>
<dbReference type="Gene3D" id="3.30.70.270">
    <property type="match status" value="1"/>
</dbReference>
<dbReference type="PROSITE" id="PS50887">
    <property type="entry name" value="GGDEF"/>
    <property type="match status" value="1"/>
</dbReference>
<dbReference type="PANTHER" id="PTHR10098:SF108">
    <property type="entry name" value="TETRATRICOPEPTIDE REPEAT PROTEIN 28"/>
    <property type="match status" value="1"/>
</dbReference>
<protein>
    <recommendedName>
        <fullName evidence="2">GGDEF domain-containing protein</fullName>
    </recommendedName>
</protein>
<organism evidence="3 4">
    <name type="scientific">Deinococcus arcticus</name>
    <dbReference type="NCBI Taxonomy" id="2136176"/>
    <lineage>
        <taxon>Bacteria</taxon>
        <taxon>Thermotogati</taxon>
        <taxon>Deinococcota</taxon>
        <taxon>Deinococci</taxon>
        <taxon>Deinococcales</taxon>
        <taxon>Deinococcaceae</taxon>
        <taxon>Deinococcus</taxon>
    </lineage>
</organism>
<reference evidence="3 4" key="1">
    <citation type="submission" date="2018-03" db="EMBL/GenBank/DDBJ databases">
        <title>Draft genome of Deinococcus sp. OD32.</title>
        <authorList>
            <person name="Wang X.-P."/>
            <person name="Du Z.-J."/>
        </authorList>
    </citation>
    <scope>NUCLEOTIDE SEQUENCE [LARGE SCALE GENOMIC DNA]</scope>
    <source>
        <strain evidence="3 4">OD32</strain>
    </source>
</reference>
<accession>A0A2T3W5F3</accession>
<dbReference type="PANTHER" id="PTHR10098">
    <property type="entry name" value="RAPSYN-RELATED"/>
    <property type="match status" value="1"/>
</dbReference>
<keyword evidence="4" id="KW-1185">Reference proteome</keyword>
<dbReference type="NCBIfam" id="TIGR00254">
    <property type="entry name" value="GGDEF"/>
    <property type="match status" value="1"/>
</dbReference>